<dbReference type="RefSeq" id="WP_344040932.1">
    <property type="nucleotide sequence ID" value="NZ_BAAAKE010000026.1"/>
</dbReference>
<dbReference type="Pfam" id="PF13558">
    <property type="entry name" value="SbcC_Walker_B"/>
    <property type="match status" value="1"/>
</dbReference>
<feature type="compositionally biased region" description="Basic and acidic residues" evidence="5">
    <location>
        <begin position="418"/>
        <end position="441"/>
    </location>
</feature>
<evidence type="ECO:0000256" key="1">
    <source>
        <dbReference type="ARBA" id="ARBA00006930"/>
    </source>
</evidence>
<comment type="subunit">
    <text evidence="2">Heterodimer of SbcC and SbcD.</text>
</comment>
<evidence type="ECO:0000313" key="6">
    <source>
        <dbReference type="EMBL" id="MFC5055147.1"/>
    </source>
</evidence>
<evidence type="ECO:0000256" key="5">
    <source>
        <dbReference type="SAM" id="MobiDB-lite"/>
    </source>
</evidence>
<feature type="coiled-coil region" evidence="4">
    <location>
        <begin position="256"/>
        <end position="318"/>
    </location>
</feature>
<feature type="compositionally biased region" description="Low complexity" evidence="5">
    <location>
        <begin position="538"/>
        <end position="553"/>
    </location>
</feature>
<feature type="coiled-coil region" evidence="4">
    <location>
        <begin position="1036"/>
        <end position="1091"/>
    </location>
</feature>
<dbReference type="EMBL" id="JBHSJB010000011">
    <property type="protein sequence ID" value="MFC5055147.1"/>
    <property type="molecule type" value="Genomic_DNA"/>
</dbReference>
<feature type="compositionally biased region" description="Basic and acidic residues" evidence="5">
    <location>
        <begin position="609"/>
        <end position="622"/>
    </location>
</feature>
<sequence length="1448" mass="156646">MNRWRLHRGGIVNIWQYTEQVFDFSGGRAIFQGTNGSGKSRTLELLLPLCLDGDLRQVGSKGFDTVSLRRLMLDDYDGGPNRIGYAWVELTRDSGEFLTCGLGVKASKTSQAITDSWRFVTPARVGHDLSLTFDRTPLGPAQLRELIGADCVLEEAAFRAKVAERVYGVPAARYGDLLHLQRTLRNPDVGLKVLEGQLEQILSDALPPLDQSMVEQLATSFDDLESIRENITRLTTADAALGTFLKTYSDYASGGLRTASDKLGAAEENVRKLERGTARLSASLEETLSARAAAEHSLTSLEASEQQAEETIGALKELPAFRDLEDLRTREKLVAEKRSSALAALEVAAKQRSQEDGAVDGVLRLQRRLSEDLGAAEELVEPLRHHLRTAGLELQLPEVPLLEVPLLGVPHTGVVEAETRTESVRAKPDPEADPLPIERRVPPATTDLPLSPAIASAADIASSARRRGALALALAEEAAALDEAQRRVDALHQTAQDAQRSATEAAALRDEEARELAEVAQSWLAEVDAWRTTGPLSDTRPATTLPLPTSTDPTAARALTTTAREWVSPLVSTARDRAHAAARRRSELTELINARDAELAALRSGTSRVPERTRFTSPDRDPSTGAPFYRLVDFHPSVTPEDRAGLEAALEASGLLDAWVTPWGEDGPKMYGNTVTNHRLRESDAETTPEHPDHTTPTPSPFTAAPSSSTQPTATSSSSTQPTATSSSSTQPTATRSSSTQPTAIRSSAIPSTTTRSTTTPSTATFALTSDVFAVAGEPAPDPSLASVLVPAVEPDSPVPARTVADLLASVSLDRGTSTVTPSGHWQAGVLTGTWHKDAAEFIGAGAREAARQRRIAELEDELATLRADLGAAESDLAAARHQVEQWEAHLERFPADRDLVARHGRLQGAQESADRATRRAEQLRAELAEAETRNEAARGALVRQAGDAGLPATTEGLREARAAAAEAQRTADRLGDVLGRQCRGTVADLTDAGHRYHAAVEDRVAAEAEAESRCQDYATQASALAELTDAIGGEAREIADQLSTLEHSRREMRAEIKRVREDVAAAREQAAKLSAQLDTAAEQLGDAREASTRAAEHFRATVQAPGILAAALPDVPADVTSVRAALVTGDRRTASEATVIAKLQALQTSLAGSHDIAADQHAGLLTVMVTGEEGARPVATAARRVAAKLGEQRGFLDDQYQRIFADYLIRDLAEWLRSQIAVAEDLCKRMNEVLARAKSSQGVHVKLAWKHSAALDEETRDALGLVRLPYAERDPEQDATLRKVFTERIEQERDTHSGGYAEVLSRALDYRTWHQFTVTVADTGPDGGPRERRLRQLSSGETRLISYVTLFAAAASFYDAVSDDFSPLRLVLLDEAFERLDDPTIARMLGLLVDLDMDWVITWPSGWGVSDKIPRMHIYDVLRPRNGRGVACIQTTWDGAALDRIDP</sequence>
<proteinExistence type="inferred from homology"/>
<feature type="region of interest" description="Disordered" evidence="5">
    <location>
        <begin position="604"/>
        <end position="627"/>
    </location>
</feature>
<feature type="coiled-coil region" evidence="4">
    <location>
        <begin position="849"/>
        <end position="978"/>
    </location>
</feature>
<accession>A0ABV9Y0C2</accession>
<keyword evidence="4" id="KW-0175">Coiled coil</keyword>
<dbReference type="InterPro" id="IPR027417">
    <property type="entry name" value="P-loop_NTPase"/>
</dbReference>
<evidence type="ECO:0000256" key="4">
    <source>
        <dbReference type="SAM" id="Coils"/>
    </source>
</evidence>
<feature type="compositionally biased region" description="Low complexity" evidence="5">
    <location>
        <begin position="695"/>
        <end position="762"/>
    </location>
</feature>
<feature type="region of interest" description="Disordered" evidence="5">
    <location>
        <begin position="534"/>
        <end position="553"/>
    </location>
</feature>
<dbReference type="PANTHER" id="PTHR32114:SF2">
    <property type="entry name" value="ABC TRANSPORTER ABCH.3"/>
    <property type="match status" value="1"/>
</dbReference>
<protein>
    <recommendedName>
        <fullName evidence="3">Nuclease SbcCD subunit C</fullName>
    </recommendedName>
</protein>
<name>A0ABV9Y0C2_9PSEU</name>
<feature type="compositionally biased region" description="Basic and acidic residues" evidence="5">
    <location>
        <begin position="682"/>
        <end position="694"/>
    </location>
</feature>
<feature type="region of interest" description="Disordered" evidence="5">
    <location>
        <begin position="418"/>
        <end position="448"/>
    </location>
</feature>
<comment type="similarity">
    <text evidence="1">Belongs to the SMC family. SbcC subfamily.</text>
</comment>
<feature type="coiled-coil region" evidence="4">
    <location>
        <begin position="474"/>
        <end position="501"/>
    </location>
</feature>
<comment type="caution">
    <text evidence="6">The sequence shown here is derived from an EMBL/GenBank/DDBJ whole genome shotgun (WGS) entry which is preliminary data.</text>
</comment>
<evidence type="ECO:0000313" key="7">
    <source>
        <dbReference type="Proteomes" id="UP001595833"/>
    </source>
</evidence>
<keyword evidence="7" id="KW-1185">Reference proteome</keyword>
<dbReference type="PANTHER" id="PTHR32114">
    <property type="entry name" value="ABC TRANSPORTER ABCH.3"/>
    <property type="match status" value="1"/>
</dbReference>
<reference evidence="7" key="1">
    <citation type="journal article" date="2019" name="Int. J. Syst. Evol. Microbiol.">
        <title>The Global Catalogue of Microorganisms (GCM) 10K type strain sequencing project: providing services to taxonomists for standard genome sequencing and annotation.</title>
        <authorList>
            <consortium name="The Broad Institute Genomics Platform"/>
            <consortium name="The Broad Institute Genome Sequencing Center for Infectious Disease"/>
            <person name="Wu L."/>
            <person name="Ma J."/>
        </authorList>
    </citation>
    <scope>NUCLEOTIDE SEQUENCE [LARGE SCALE GENOMIC DNA]</scope>
    <source>
        <strain evidence="7">KCTC 12848</strain>
    </source>
</reference>
<dbReference type="SUPFAM" id="SSF52540">
    <property type="entry name" value="P-loop containing nucleoside triphosphate hydrolases"/>
    <property type="match status" value="1"/>
</dbReference>
<dbReference type="Gene3D" id="3.40.50.300">
    <property type="entry name" value="P-loop containing nucleotide triphosphate hydrolases"/>
    <property type="match status" value="1"/>
</dbReference>
<organism evidence="6 7">
    <name type="scientific">Saccharothrix xinjiangensis</name>
    <dbReference type="NCBI Taxonomy" id="204798"/>
    <lineage>
        <taxon>Bacteria</taxon>
        <taxon>Bacillati</taxon>
        <taxon>Actinomycetota</taxon>
        <taxon>Actinomycetes</taxon>
        <taxon>Pseudonocardiales</taxon>
        <taxon>Pseudonocardiaceae</taxon>
        <taxon>Saccharothrix</taxon>
    </lineage>
</organism>
<evidence type="ECO:0000256" key="3">
    <source>
        <dbReference type="ARBA" id="ARBA00013368"/>
    </source>
</evidence>
<dbReference type="Proteomes" id="UP001595833">
    <property type="component" value="Unassembled WGS sequence"/>
</dbReference>
<evidence type="ECO:0000256" key="2">
    <source>
        <dbReference type="ARBA" id="ARBA00011322"/>
    </source>
</evidence>
<feature type="region of interest" description="Disordered" evidence="5">
    <location>
        <begin position="682"/>
        <end position="762"/>
    </location>
</feature>
<gene>
    <name evidence="6" type="ORF">ACFPFM_15430</name>
</gene>